<gene>
    <name evidence="2" type="ORF">DW352_24435</name>
</gene>
<accession>A0A346A2J5</accession>
<dbReference type="RefSeq" id="WP_115693771.1">
    <property type="nucleotide sequence ID" value="NZ_CP031417.1"/>
</dbReference>
<dbReference type="OrthoDB" id="9854386at2"/>
<keyword evidence="3" id="KW-1185">Reference proteome</keyword>
<evidence type="ECO:0000313" key="3">
    <source>
        <dbReference type="Proteomes" id="UP000254889"/>
    </source>
</evidence>
<dbReference type="Proteomes" id="UP000254889">
    <property type="component" value="Chromosome"/>
</dbReference>
<dbReference type="KEGG" id="ptaw:DW352_24435"/>
<evidence type="ECO:0000256" key="1">
    <source>
        <dbReference type="SAM" id="SignalP"/>
    </source>
</evidence>
<sequence>MKVRWLIVAVAALGVVAANAAVAKPRKAKTPPRAAACVDGPYQFSWDFLLPGNHGPQPNGCAPPVYQYGRYIGQDPDPNIRFQLMRDPATGYSGEFSR</sequence>
<feature type="signal peptide" evidence="1">
    <location>
        <begin position="1"/>
        <end position="20"/>
    </location>
</feature>
<name>A0A346A2J5_9HYPH</name>
<protein>
    <recommendedName>
        <fullName evidence="4">Secreted protein</fullName>
    </recommendedName>
</protein>
<keyword evidence="1" id="KW-0732">Signal</keyword>
<dbReference type="AlphaFoldDB" id="A0A346A2J5"/>
<feature type="chain" id="PRO_5017021567" description="Secreted protein" evidence="1">
    <location>
        <begin position="21"/>
        <end position="98"/>
    </location>
</feature>
<reference evidence="2 3" key="1">
    <citation type="submission" date="2018-07" db="EMBL/GenBank/DDBJ databases">
        <authorList>
            <person name="Quirk P.G."/>
            <person name="Krulwich T.A."/>
        </authorList>
    </citation>
    <scope>NUCLEOTIDE SEQUENCE [LARGE SCALE GENOMIC DNA]</scope>
    <source>
        <strain evidence="2 3">CC-BB4</strain>
    </source>
</reference>
<evidence type="ECO:0008006" key="4">
    <source>
        <dbReference type="Google" id="ProtNLM"/>
    </source>
</evidence>
<evidence type="ECO:0000313" key="2">
    <source>
        <dbReference type="EMBL" id="AXK83392.1"/>
    </source>
</evidence>
<organism evidence="2 3">
    <name type="scientific">Pseudolabrys taiwanensis</name>
    <dbReference type="NCBI Taxonomy" id="331696"/>
    <lineage>
        <taxon>Bacteria</taxon>
        <taxon>Pseudomonadati</taxon>
        <taxon>Pseudomonadota</taxon>
        <taxon>Alphaproteobacteria</taxon>
        <taxon>Hyphomicrobiales</taxon>
        <taxon>Xanthobacteraceae</taxon>
        <taxon>Pseudolabrys</taxon>
    </lineage>
</organism>
<proteinExistence type="predicted"/>
<dbReference type="EMBL" id="CP031417">
    <property type="protein sequence ID" value="AXK83392.1"/>
    <property type="molecule type" value="Genomic_DNA"/>
</dbReference>